<comment type="similarity">
    <text evidence="3 8">Belongs to the aldose epimerase family.</text>
</comment>
<evidence type="ECO:0000256" key="10">
    <source>
        <dbReference type="PIRSR" id="PIRSR005096-2"/>
    </source>
</evidence>
<evidence type="ECO:0000256" key="7">
    <source>
        <dbReference type="ARBA" id="ARBA00023277"/>
    </source>
</evidence>
<dbReference type="InterPro" id="IPR011013">
    <property type="entry name" value="Gal_mutarotase_sf_dom"/>
</dbReference>
<reference evidence="12" key="1">
    <citation type="submission" date="2022-07" db="EMBL/GenBank/DDBJ databases">
        <authorList>
            <person name="Li W.-J."/>
            <person name="Deng Q.-Q."/>
        </authorList>
    </citation>
    <scope>NUCLEOTIDE SEQUENCE</scope>
    <source>
        <strain evidence="12">SYSU M60031</strain>
    </source>
</reference>
<comment type="caution">
    <text evidence="12">The sequence shown here is derived from an EMBL/GenBank/DDBJ whole genome shotgun (WGS) entry which is preliminary data.</text>
</comment>
<evidence type="ECO:0000256" key="2">
    <source>
        <dbReference type="ARBA" id="ARBA00005028"/>
    </source>
</evidence>
<keyword evidence="6 8" id="KW-0413">Isomerase</keyword>
<dbReference type="InterPro" id="IPR014718">
    <property type="entry name" value="GH-type_carb-bd"/>
</dbReference>
<evidence type="ECO:0000256" key="5">
    <source>
        <dbReference type="ARBA" id="ARBA00014165"/>
    </source>
</evidence>
<dbReference type="EC" id="5.1.3.3" evidence="4 8"/>
<dbReference type="EMBL" id="JANCLT010000002">
    <property type="protein sequence ID" value="MCP8967957.1"/>
    <property type="molecule type" value="Genomic_DNA"/>
</dbReference>
<dbReference type="GO" id="GO:0033499">
    <property type="term" value="P:galactose catabolic process via UDP-galactose, Leloir pathway"/>
    <property type="evidence" value="ECO:0007669"/>
    <property type="project" value="TreeGrafter"/>
</dbReference>
<organism evidence="12 13">
    <name type="scientific">Ectobacillus ponti</name>
    <dbReference type="NCBI Taxonomy" id="2961894"/>
    <lineage>
        <taxon>Bacteria</taxon>
        <taxon>Bacillati</taxon>
        <taxon>Bacillota</taxon>
        <taxon>Bacilli</taxon>
        <taxon>Bacillales</taxon>
        <taxon>Bacillaceae</taxon>
        <taxon>Ectobacillus</taxon>
    </lineage>
</organism>
<dbReference type="CDD" id="cd09019">
    <property type="entry name" value="galactose_mutarotase_like"/>
    <property type="match status" value="1"/>
</dbReference>
<dbReference type="PROSITE" id="PS00545">
    <property type="entry name" value="ALDOSE_1_EPIMERASE"/>
    <property type="match status" value="1"/>
</dbReference>
<comment type="pathway">
    <text evidence="2 8">Carbohydrate metabolism; hexose metabolism.</text>
</comment>
<dbReference type="GO" id="GO:0006006">
    <property type="term" value="P:glucose metabolic process"/>
    <property type="evidence" value="ECO:0007669"/>
    <property type="project" value="TreeGrafter"/>
</dbReference>
<keyword evidence="7 8" id="KW-0119">Carbohydrate metabolism</keyword>
<dbReference type="NCBIfam" id="NF008277">
    <property type="entry name" value="PRK11055.1"/>
    <property type="match status" value="1"/>
</dbReference>
<dbReference type="GO" id="GO:0004034">
    <property type="term" value="F:aldose 1-epimerase activity"/>
    <property type="evidence" value="ECO:0007669"/>
    <property type="project" value="UniProtKB-EC"/>
</dbReference>
<feature type="active site" description="Proton acceptor" evidence="9">
    <location>
        <position position="309"/>
    </location>
</feature>
<evidence type="ECO:0000256" key="8">
    <source>
        <dbReference type="PIRNR" id="PIRNR005096"/>
    </source>
</evidence>
<dbReference type="PANTHER" id="PTHR10091:SF0">
    <property type="entry name" value="GALACTOSE MUTAROTASE"/>
    <property type="match status" value="1"/>
</dbReference>
<dbReference type="PANTHER" id="PTHR10091">
    <property type="entry name" value="ALDOSE-1-EPIMERASE"/>
    <property type="match status" value="1"/>
</dbReference>
<evidence type="ECO:0000256" key="6">
    <source>
        <dbReference type="ARBA" id="ARBA00023235"/>
    </source>
</evidence>
<evidence type="ECO:0000256" key="11">
    <source>
        <dbReference type="PIRSR" id="PIRSR005096-3"/>
    </source>
</evidence>
<dbReference type="InterPro" id="IPR047215">
    <property type="entry name" value="Galactose_mutarotase-like"/>
</dbReference>
<feature type="binding site" evidence="11">
    <location>
        <begin position="175"/>
        <end position="177"/>
    </location>
    <ligand>
        <name>beta-D-galactose</name>
        <dbReference type="ChEBI" id="CHEBI:27667"/>
    </ligand>
</feature>
<dbReference type="GO" id="GO:0030246">
    <property type="term" value="F:carbohydrate binding"/>
    <property type="evidence" value="ECO:0007669"/>
    <property type="project" value="InterPro"/>
</dbReference>
<evidence type="ECO:0000256" key="1">
    <source>
        <dbReference type="ARBA" id="ARBA00001614"/>
    </source>
</evidence>
<dbReference type="InterPro" id="IPR008183">
    <property type="entry name" value="Aldose_1/G6P_1-epimerase"/>
</dbReference>
<dbReference type="RefSeq" id="WP_254757860.1">
    <property type="nucleotide sequence ID" value="NZ_JANCLT010000002.1"/>
</dbReference>
<protein>
    <recommendedName>
        <fullName evidence="5 8">Aldose 1-epimerase</fullName>
        <ecNumber evidence="4 8">5.1.3.3</ecNumber>
    </recommendedName>
</protein>
<sequence length="343" mass="37882">MDVQKQVFDELDGQAVHSFTITNDHGMAVTCISYGCIITDILVPDANGVRENVVLGFDSIAEYQQYSPYFGAVIGRVAGRIAGGEFELNGKTYKLAQNNGQNHLHGGLKGFDRVVWDAEIIENGVVFSYVSPDGEEGYPGTLHVKVTYTLSNDNELVISYHGVSDQDTLLNMTNHTYFNLSGNLKRDTTEHVLLIKSDRFGELTEDLLPTGAALPVEGTAFDFREGRKLVDGVRSEDAQNVLAGRGYDHPFLLNENFAQEIILADAESGRRLIMETDQPAVVLYSGTQMTDDHSIRGVQSRRYLGLCLETQGLPDAIHHPQFPSVVLKKDAAYKAVTKYKFTV</sequence>
<feature type="binding site" evidence="10">
    <location>
        <position position="248"/>
    </location>
    <ligand>
        <name>beta-D-galactose</name>
        <dbReference type="ChEBI" id="CHEBI:27667"/>
    </ligand>
</feature>
<dbReference type="PIRSF" id="PIRSF005096">
    <property type="entry name" value="GALM"/>
    <property type="match status" value="1"/>
</dbReference>
<gene>
    <name evidence="12" type="ORF">NK662_05315</name>
</gene>
<dbReference type="Gene3D" id="2.70.98.10">
    <property type="match status" value="1"/>
</dbReference>
<dbReference type="AlphaFoldDB" id="A0AA41X3B8"/>
<dbReference type="Proteomes" id="UP001156102">
    <property type="component" value="Unassembled WGS sequence"/>
</dbReference>
<accession>A0AA41X3B8</accession>
<dbReference type="Pfam" id="PF01263">
    <property type="entry name" value="Aldose_epim"/>
    <property type="match status" value="1"/>
</dbReference>
<name>A0AA41X3B8_9BACI</name>
<proteinExistence type="inferred from homology"/>
<dbReference type="InterPro" id="IPR015443">
    <property type="entry name" value="Aldose_1-epimerase"/>
</dbReference>
<evidence type="ECO:0000256" key="9">
    <source>
        <dbReference type="PIRSR" id="PIRSR005096-1"/>
    </source>
</evidence>
<dbReference type="SUPFAM" id="SSF74650">
    <property type="entry name" value="Galactose mutarotase-like"/>
    <property type="match status" value="1"/>
</dbReference>
<feature type="active site" description="Proton donor" evidence="9">
    <location>
        <position position="175"/>
    </location>
</feature>
<evidence type="ECO:0000313" key="12">
    <source>
        <dbReference type="EMBL" id="MCP8967957.1"/>
    </source>
</evidence>
<keyword evidence="13" id="KW-1185">Reference proteome</keyword>
<comment type="catalytic activity">
    <reaction evidence="1 8">
        <text>alpha-D-glucose = beta-D-glucose</text>
        <dbReference type="Rhea" id="RHEA:10264"/>
        <dbReference type="ChEBI" id="CHEBI:15903"/>
        <dbReference type="ChEBI" id="CHEBI:17925"/>
        <dbReference type="EC" id="5.1.3.3"/>
    </reaction>
</comment>
<evidence type="ECO:0000256" key="3">
    <source>
        <dbReference type="ARBA" id="ARBA00006206"/>
    </source>
</evidence>
<evidence type="ECO:0000256" key="4">
    <source>
        <dbReference type="ARBA" id="ARBA00013185"/>
    </source>
</evidence>
<evidence type="ECO:0000313" key="13">
    <source>
        <dbReference type="Proteomes" id="UP001156102"/>
    </source>
</evidence>
<dbReference type="InterPro" id="IPR018052">
    <property type="entry name" value="Ald1_epimerase_CS"/>
</dbReference>